<evidence type="ECO:0008006" key="3">
    <source>
        <dbReference type="Google" id="ProtNLM"/>
    </source>
</evidence>
<comment type="caution">
    <text evidence="1">The sequence shown here is derived from an EMBL/GenBank/DDBJ whole genome shotgun (WGS) entry which is preliminary data.</text>
</comment>
<dbReference type="Gene3D" id="2.40.70.10">
    <property type="entry name" value="Acid Proteases"/>
    <property type="match status" value="1"/>
</dbReference>
<reference evidence="1 2" key="1">
    <citation type="submission" date="2017-07" db="EMBL/GenBank/DDBJ databases">
        <title>Recovery of genomes from metagenomes via a dereplication, aggregation, and scoring strategy.</title>
        <authorList>
            <person name="Sieber C.M."/>
            <person name="Probst A.J."/>
            <person name="Sharrar A."/>
            <person name="Thomas B.C."/>
            <person name="Hess M."/>
            <person name="Tringe S.G."/>
            <person name="Banfield J.F."/>
        </authorList>
    </citation>
    <scope>NUCLEOTIDE SEQUENCE [LARGE SCALE GENOMIC DNA]</scope>
    <source>
        <strain evidence="1">JGI_Cruoil_03_51_56</strain>
    </source>
</reference>
<protein>
    <recommendedName>
        <fullName evidence="3">Peptidase A2 domain-containing protein</fullName>
    </recommendedName>
</protein>
<evidence type="ECO:0000313" key="1">
    <source>
        <dbReference type="EMBL" id="OYD15960.1"/>
    </source>
</evidence>
<evidence type="ECO:0000313" key="2">
    <source>
        <dbReference type="Proteomes" id="UP000215559"/>
    </source>
</evidence>
<dbReference type="InterPro" id="IPR021109">
    <property type="entry name" value="Peptidase_aspartic_dom_sf"/>
</dbReference>
<gene>
    <name evidence="1" type="ORF">CH330_03990</name>
</gene>
<dbReference type="CDD" id="cd00303">
    <property type="entry name" value="retropepsin_like"/>
    <property type="match status" value="1"/>
</dbReference>
<proteinExistence type="predicted"/>
<organism evidence="1 2">
    <name type="scientific">candidate division WOR-3 bacterium JGI_Cruoil_03_51_56</name>
    <dbReference type="NCBI Taxonomy" id="1973747"/>
    <lineage>
        <taxon>Bacteria</taxon>
        <taxon>Bacteria division WOR-3</taxon>
    </lineage>
</organism>
<dbReference type="Pfam" id="PF13650">
    <property type="entry name" value="Asp_protease_2"/>
    <property type="match status" value="1"/>
</dbReference>
<dbReference type="EMBL" id="NOZP01000078">
    <property type="protein sequence ID" value="OYD15960.1"/>
    <property type="molecule type" value="Genomic_DNA"/>
</dbReference>
<dbReference type="SUPFAM" id="SSF50630">
    <property type="entry name" value="Acid proteases"/>
    <property type="match status" value="1"/>
</dbReference>
<dbReference type="Proteomes" id="UP000215559">
    <property type="component" value="Unassembled WGS sequence"/>
</dbReference>
<dbReference type="AlphaFoldDB" id="A0A235BU40"/>
<sequence>MAVITKQIKLIGSKGSKESEAIFDSGATYSCIQPELAEKLGMIEPLPERMEFGTAKQGESLTAKHAVRLNFYLNGYRFSDEFMLIPGLSEEVIIGAKTLQAWRMKLDFENDEVIIDPKVTKLRLLPVPLTMNRILPSTT</sequence>
<name>A0A235BU40_UNCW3</name>
<accession>A0A235BU40</accession>